<feature type="compositionally biased region" description="Low complexity" evidence="1">
    <location>
        <begin position="38"/>
        <end position="53"/>
    </location>
</feature>
<evidence type="ECO:0000313" key="4">
    <source>
        <dbReference type="EMBL" id="KUF39231.1"/>
    </source>
</evidence>
<dbReference type="KEGG" id="cke:B5M06_09885"/>
<accession>A0A0W7YWP2</accession>
<protein>
    <recommendedName>
        <fullName evidence="7">FeoB-associated Cys-rich membrane protein</fullName>
    </recommendedName>
</protein>
<evidence type="ECO:0000256" key="2">
    <source>
        <dbReference type="SAM" id="Phobius"/>
    </source>
</evidence>
<name>A0A0W7YWP2_9BURK</name>
<feature type="region of interest" description="Disordered" evidence="1">
    <location>
        <begin position="38"/>
        <end position="62"/>
    </location>
</feature>
<dbReference type="STRING" id="225992.B5M06_09885"/>
<evidence type="ECO:0000256" key="1">
    <source>
        <dbReference type="SAM" id="MobiDB-lite"/>
    </source>
</evidence>
<gene>
    <name evidence="4" type="ORF">AS359_01475</name>
    <name evidence="3" type="ORF">B5M06_09885</name>
</gene>
<keyword evidence="5" id="KW-1185">Reference proteome</keyword>
<dbReference type="Proteomes" id="UP000053300">
    <property type="component" value="Unassembled WGS sequence"/>
</dbReference>
<dbReference type="EMBL" id="CP020121">
    <property type="protein sequence ID" value="AQZ98512.1"/>
    <property type="molecule type" value="Genomic_DNA"/>
</dbReference>
<reference evidence="3 6" key="2">
    <citation type="submission" date="2017-03" db="EMBL/GenBank/DDBJ databases">
        <title>Rapid Whole Genome Sequencing of Comamonas kerstersii Causing Continuous ambulatory Peritoneal Dialysis-Associated Peritonitis.</title>
        <authorList>
            <person name="Zheng B."/>
        </authorList>
    </citation>
    <scope>NUCLEOTIDE SEQUENCE [LARGE SCALE GENOMIC DNA]</scope>
    <source>
        <strain evidence="3 6">8943</strain>
    </source>
</reference>
<accession>A0A1V0BF73</accession>
<dbReference type="EMBL" id="LPXH01000037">
    <property type="protein sequence ID" value="KUF39231.1"/>
    <property type="molecule type" value="Genomic_DNA"/>
</dbReference>
<keyword evidence="2" id="KW-0812">Transmembrane</keyword>
<evidence type="ECO:0000313" key="3">
    <source>
        <dbReference type="EMBL" id="AQZ98512.1"/>
    </source>
</evidence>
<dbReference type="RefSeq" id="WP_054066082.1">
    <property type="nucleotide sequence ID" value="NZ_CAUHBH010000002.1"/>
</dbReference>
<organism evidence="4 5">
    <name type="scientific">Comamonas kerstersii</name>
    <dbReference type="NCBI Taxonomy" id="225992"/>
    <lineage>
        <taxon>Bacteria</taxon>
        <taxon>Pseudomonadati</taxon>
        <taxon>Pseudomonadota</taxon>
        <taxon>Betaproteobacteria</taxon>
        <taxon>Burkholderiales</taxon>
        <taxon>Comamonadaceae</taxon>
        <taxon>Comamonas</taxon>
    </lineage>
</organism>
<evidence type="ECO:0008006" key="7">
    <source>
        <dbReference type="Google" id="ProtNLM"/>
    </source>
</evidence>
<sequence length="62" mass="6528">MWEQILVGVMVAAAVLALLRRWLPRRWLQRWGLISAAPASGSACSSCSGCSAGRCGGAKGPR</sequence>
<feature type="transmembrane region" description="Helical" evidence="2">
    <location>
        <begin position="6"/>
        <end position="23"/>
    </location>
</feature>
<proteinExistence type="predicted"/>
<reference evidence="4 5" key="1">
    <citation type="submission" date="2015-12" db="EMBL/GenBank/DDBJ databases">
        <title>Complete genome sequence of a multi-drug resistant strain Acidovorax sp. 12322-1.</title>
        <authorList>
            <person name="Ming D."/>
            <person name="Wang M."/>
            <person name="Hu S."/>
            <person name="Zhou Y."/>
            <person name="Jiang T."/>
        </authorList>
    </citation>
    <scope>NUCLEOTIDE SEQUENCE [LARGE SCALE GENOMIC DNA]</scope>
    <source>
        <strain evidence="4 5">12322-1</strain>
    </source>
</reference>
<evidence type="ECO:0000313" key="6">
    <source>
        <dbReference type="Proteomes" id="UP000242792"/>
    </source>
</evidence>
<dbReference type="Proteomes" id="UP000242792">
    <property type="component" value="Chromosome"/>
</dbReference>
<dbReference type="GeneID" id="83039632"/>
<keyword evidence="2" id="KW-0472">Membrane</keyword>
<accession>A0A1V3TK96</accession>
<keyword evidence="2" id="KW-1133">Transmembrane helix</keyword>
<dbReference type="AlphaFoldDB" id="A0A0W7YWP2"/>
<evidence type="ECO:0000313" key="5">
    <source>
        <dbReference type="Proteomes" id="UP000053300"/>
    </source>
</evidence>